<accession>A0A8H5GV86</accession>
<reference evidence="1 2" key="1">
    <citation type="journal article" date="2020" name="ISME J.">
        <title>Uncovering the hidden diversity of litter-decomposition mechanisms in mushroom-forming fungi.</title>
        <authorList>
            <person name="Floudas D."/>
            <person name="Bentzer J."/>
            <person name="Ahren D."/>
            <person name="Johansson T."/>
            <person name="Persson P."/>
            <person name="Tunlid A."/>
        </authorList>
    </citation>
    <scope>NUCLEOTIDE SEQUENCE [LARGE SCALE GENOMIC DNA]</scope>
    <source>
        <strain evidence="1 2">CBS 291.85</strain>
    </source>
</reference>
<dbReference type="AlphaFoldDB" id="A0A8H5GV86"/>
<proteinExistence type="predicted"/>
<keyword evidence="2" id="KW-1185">Reference proteome</keyword>
<dbReference type="EMBL" id="JAACJM010000007">
    <property type="protein sequence ID" value="KAF5371667.1"/>
    <property type="molecule type" value="Genomic_DNA"/>
</dbReference>
<protein>
    <submittedName>
        <fullName evidence="1">Uncharacterized protein</fullName>
    </submittedName>
</protein>
<evidence type="ECO:0000313" key="2">
    <source>
        <dbReference type="Proteomes" id="UP000559256"/>
    </source>
</evidence>
<sequence>MAYYQNIPVTPVMGATQSTLPVQPVVQPQPQPVGVPYGQPLGGATPYAGYGSYPQGYVNSAGYLASSDGYGYGPGYGGAARYGGAYGARYGAGYGTGYGTSYAVPQYGNMGIIVVDIMDTTTIIVTMGIY</sequence>
<dbReference type="Proteomes" id="UP000559256">
    <property type="component" value="Unassembled WGS sequence"/>
</dbReference>
<organism evidence="1 2">
    <name type="scientific">Tetrapyrgos nigripes</name>
    <dbReference type="NCBI Taxonomy" id="182062"/>
    <lineage>
        <taxon>Eukaryota</taxon>
        <taxon>Fungi</taxon>
        <taxon>Dikarya</taxon>
        <taxon>Basidiomycota</taxon>
        <taxon>Agaricomycotina</taxon>
        <taxon>Agaricomycetes</taxon>
        <taxon>Agaricomycetidae</taxon>
        <taxon>Agaricales</taxon>
        <taxon>Marasmiineae</taxon>
        <taxon>Marasmiaceae</taxon>
        <taxon>Tetrapyrgos</taxon>
    </lineage>
</organism>
<name>A0A8H5GV86_9AGAR</name>
<evidence type="ECO:0000313" key="1">
    <source>
        <dbReference type="EMBL" id="KAF5371667.1"/>
    </source>
</evidence>
<gene>
    <name evidence="1" type="ORF">D9758_003531</name>
</gene>
<comment type="caution">
    <text evidence="1">The sequence shown here is derived from an EMBL/GenBank/DDBJ whole genome shotgun (WGS) entry which is preliminary data.</text>
</comment>